<evidence type="ECO:0000313" key="1">
    <source>
        <dbReference type="EMBL" id="CAE7215900.1"/>
    </source>
</evidence>
<comment type="caution">
    <text evidence="1">The sequence shown here is derived from an EMBL/GenBank/DDBJ whole genome shotgun (WGS) entry which is preliminary data.</text>
</comment>
<dbReference type="AlphaFoldDB" id="A0A812JXE7"/>
<accession>A0A812JXE7</accession>
<reference evidence="1" key="1">
    <citation type="submission" date="2021-02" db="EMBL/GenBank/DDBJ databases">
        <authorList>
            <person name="Dougan E. K."/>
            <person name="Rhodes N."/>
            <person name="Thang M."/>
            <person name="Chan C."/>
        </authorList>
    </citation>
    <scope>NUCLEOTIDE SEQUENCE</scope>
</reference>
<organism evidence="1 2">
    <name type="scientific">Symbiodinium necroappetens</name>
    <dbReference type="NCBI Taxonomy" id="1628268"/>
    <lineage>
        <taxon>Eukaryota</taxon>
        <taxon>Sar</taxon>
        <taxon>Alveolata</taxon>
        <taxon>Dinophyceae</taxon>
        <taxon>Suessiales</taxon>
        <taxon>Symbiodiniaceae</taxon>
        <taxon>Symbiodinium</taxon>
    </lineage>
</organism>
<evidence type="ECO:0000313" key="2">
    <source>
        <dbReference type="Proteomes" id="UP000601435"/>
    </source>
</evidence>
<dbReference type="EMBL" id="CAJNJA010006809">
    <property type="protein sequence ID" value="CAE7215900.1"/>
    <property type="molecule type" value="Genomic_DNA"/>
</dbReference>
<sequence length="319" mass="35235">MAWHVLLRNGLCKFCTPMEASVVRGVHVERLRPRCPALFLSGATPGPFYHSHPHVPSWFDHLDFSMEAQVKANISTIDKIGRSVADYVDELPFAVASMEWLRSPQILHWVSGNAGGFEANRRVVEEIGPAVSKDLGMDKLETLGVVEVGDNVSDRRFLLETFGMFALEGISQGFMPGRSLRIDIKDEFDPKFFMPYVPGYLVYGQSDLAIFSIKAAPDESRCKVPSDGALQVSMLCDELLQVLDSLGSSFDDVIVGWARVPFLNEDEEAVLMTRSRKGLTRPLAESVLGLAASDRLGNASDGVPWRLEYVIVAQIPHPG</sequence>
<keyword evidence="2" id="KW-1185">Reference proteome</keyword>
<dbReference type="OrthoDB" id="407183at2759"/>
<dbReference type="Proteomes" id="UP000601435">
    <property type="component" value="Unassembled WGS sequence"/>
</dbReference>
<name>A0A812JXE7_9DINO</name>
<gene>
    <name evidence="1" type="ORF">SNEC2469_LOCUS2482</name>
</gene>
<proteinExistence type="predicted"/>
<protein>
    <submittedName>
        <fullName evidence="1">Uncharacterized protein</fullName>
    </submittedName>
</protein>